<keyword evidence="1" id="KW-1133">Transmembrane helix</keyword>
<keyword evidence="1" id="KW-0472">Membrane</keyword>
<comment type="caution">
    <text evidence="2">The sequence shown here is derived from an EMBL/GenBank/DDBJ whole genome shotgun (WGS) entry which is preliminary data.</text>
</comment>
<evidence type="ECO:0000256" key="1">
    <source>
        <dbReference type="SAM" id="Phobius"/>
    </source>
</evidence>
<evidence type="ECO:0000313" key="2">
    <source>
        <dbReference type="EMBL" id="MFC6180148.1"/>
    </source>
</evidence>
<accession>A0ABW1RXF8</accession>
<organism evidence="2 3">
    <name type="scientific">Lactiplantibacillus daowaiensis</name>
    <dbReference type="NCBI Taxonomy" id="2559918"/>
    <lineage>
        <taxon>Bacteria</taxon>
        <taxon>Bacillati</taxon>
        <taxon>Bacillota</taxon>
        <taxon>Bacilli</taxon>
        <taxon>Lactobacillales</taxon>
        <taxon>Lactobacillaceae</taxon>
        <taxon>Lactiplantibacillus</taxon>
    </lineage>
</organism>
<dbReference type="EMBL" id="JBHSSC010000007">
    <property type="protein sequence ID" value="MFC6180148.1"/>
    <property type="molecule type" value="Genomic_DNA"/>
</dbReference>
<sequence length="45" mass="5383">MRSKHFALPFMLLSVITHVLGFILWRHQRQTVKVPDKLKIKVKLK</sequence>
<reference evidence="3" key="1">
    <citation type="journal article" date="2019" name="Int. J. Syst. Evol. Microbiol.">
        <title>The Global Catalogue of Microorganisms (GCM) 10K type strain sequencing project: providing services to taxonomists for standard genome sequencing and annotation.</title>
        <authorList>
            <consortium name="The Broad Institute Genomics Platform"/>
            <consortium name="The Broad Institute Genome Sequencing Center for Infectious Disease"/>
            <person name="Wu L."/>
            <person name="Ma J."/>
        </authorList>
    </citation>
    <scope>NUCLEOTIDE SEQUENCE [LARGE SCALE GENOMIC DNA]</scope>
    <source>
        <strain evidence="3">CCM 8933</strain>
    </source>
</reference>
<feature type="transmembrane region" description="Helical" evidence="1">
    <location>
        <begin position="6"/>
        <end position="25"/>
    </location>
</feature>
<name>A0ABW1RXF8_9LACO</name>
<dbReference type="RefSeq" id="WP_171001469.1">
    <property type="nucleotide sequence ID" value="NZ_BJDJ01000013.1"/>
</dbReference>
<protein>
    <submittedName>
        <fullName evidence="2">Uncharacterized protein</fullName>
    </submittedName>
</protein>
<proteinExistence type="predicted"/>
<keyword evidence="1" id="KW-0812">Transmembrane</keyword>
<gene>
    <name evidence="2" type="ORF">ACFP5Y_02775</name>
</gene>
<dbReference type="Proteomes" id="UP001596282">
    <property type="component" value="Unassembled WGS sequence"/>
</dbReference>
<keyword evidence="3" id="KW-1185">Reference proteome</keyword>
<evidence type="ECO:0000313" key="3">
    <source>
        <dbReference type="Proteomes" id="UP001596282"/>
    </source>
</evidence>